<sequence length="92" mass="9966">MLTKVGVHIHGCLLAVGGLIHGRQCRLPGLRNYLEIPAHLHHSLGHATHEQPVEDYGALLLWPAEGGEDEVPSPSTMRGDHSNVTTSLLGHR</sequence>
<evidence type="ECO:0000313" key="2">
    <source>
        <dbReference type="EMBL" id="MQL85783.1"/>
    </source>
</evidence>
<dbReference type="Proteomes" id="UP000652761">
    <property type="component" value="Unassembled WGS sequence"/>
</dbReference>
<name>A0A843UYQ4_COLES</name>
<feature type="region of interest" description="Disordered" evidence="1">
    <location>
        <begin position="66"/>
        <end position="92"/>
    </location>
</feature>
<proteinExistence type="predicted"/>
<feature type="compositionally biased region" description="Polar residues" evidence="1">
    <location>
        <begin position="82"/>
        <end position="92"/>
    </location>
</feature>
<accession>A0A843UYQ4</accession>
<evidence type="ECO:0000256" key="1">
    <source>
        <dbReference type="SAM" id="MobiDB-lite"/>
    </source>
</evidence>
<dbReference type="AlphaFoldDB" id="A0A843UYQ4"/>
<evidence type="ECO:0000313" key="3">
    <source>
        <dbReference type="Proteomes" id="UP000652761"/>
    </source>
</evidence>
<keyword evidence="3" id="KW-1185">Reference proteome</keyword>
<comment type="caution">
    <text evidence="2">The sequence shown here is derived from an EMBL/GenBank/DDBJ whole genome shotgun (WGS) entry which is preliminary data.</text>
</comment>
<organism evidence="2 3">
    <name type="scientific">Colocasia esculenta</name>
    <name type="common">Wild taro</name>
    <name type="synonym">Arum esculentum</name>
    <dbReference type="NCBI Taxonomy" id="4460"/>
    <lineage>
        <taxon>Eukaryota</taxon>
        <taxon>Viridiplantae</taxon>
        <taxon>Streptophyta</taxon>
        <taxon>Embryophyta</taxon>
        <taxon>Tracheophyta</taxon>
        <taxon>Spermatophyta</taxon>
        <taxon>Magnoliopsida</taxon>
        <taxon>Liliopsida</taxon>
        <taxon>Araceae</taxon>
        <taxon>Aroideae</taxon>
        <taxon>Colocasieae</taxon>
        <taxon>Colocasia</taxon>
    </lineage>
</organism>
<gene>
    <name evidence="2" type="ORF">Taro_018309</name>
</gene>
<reference evidence="2" key="1">
    <citation type="submission" date="2017-07" db="EMBL/GenBank/DDBJ databases">
        <title>Taro Niue Genome Assembly and Annotation.</title>
        <authorList>
            <person name="Atibalentja N."/>
            <person name="Keating K."/>
            <person name="Fields C.J."/>
        </authorList>
    </citation>
    <scope>NUCLEOTIDE SEQUENCE</scope>
    <source>
        <strain evidence="2">Niue_2</strain>
        <tissue evidence="2">Leaf</tissue>
    </source>
</reference>
<protein>
    <submittedName>
        <fullName evidence="2">Uncharacterized protein</fullName>
    </submittedName>
</protein>
<dbReference type="EMBL" id="NMUH01000850">
    <property type="protein sequence ID" value="MQL85783.1"/>
    <property type="molecule type" value="Genomic_DNA"/>
</dbReference>